<evidence type="ECO:0000313" key="2">
    <source>
        <dbReference type="Proteomes" id="UP000615446"/>
    </source>
</evidence>
<protein>
    <submittedName>
        <fullName evidence="1">Uncharacterized protein</fullName>
    </submittedName>
</protein>
<evidence type="ECO:0000313" key="1">
    <source>
        <dbReference type="EMBL" id="GES81496.1"/>
    </source>
</evidence>
<dbReference type="EMBL" id="BLAL01000057">
    <property type="protein sequence ID" value="GES81496.1"/>
    <property type="molecule type" value="Genomic_DNA"/>
</dbReference>
<organism evidence="1 2">
    <name type="scientific">Rhizophagus clarus</name>
    <dbReference type="NCBI Taxonomy" id="94130"/>
    <lineage>
        <taxon>Eukaryota</taxon>
        <taxon>Fungi</taxon>
        <taxon>Fungi incertae sedis</taxon>
        <taxon>Mucoromycota</taxon>
        <taxon>Glomeromycotina</taxon>
        <taxon>Glomeromycetes</taxon>
        <taxon>Glomerales</taxon>
        <taxon>Glomeraceae</taxon>
        <taxon>Rhizophagus</taxon>
    </lineage>
</organism>
<gene>
    <name evidence="1" type="ORF">RCL2_000873900</name>
</gene>
<accession>A0A8H3L9H8</accession>
<reference evidence="1" key="1">
    <citation type="submission" date="2019-10" db="EMBL/GenBank/DDBJ databases">
        <title>Conservation and host-specific expression of non-tandemly repeated heterogenous ribosome RNA gene in arbuscular mycorrhizal fungi.</title>
        <authorList>
            <person name="Maeda T."/>
            <person name="Kobayashi Y."/>
            <person name="Nakagawa T."/>
            <person name="Ezawa T."/>
            <person name="Yamaguchi K."/>
            <person name="Bino T."/>
            <person name="Nishimoto Y."/>
            <person name="Shigenobu S."/>
            <person name="Kawaguchi M."/>
        </authorList>
    </citation>
    <scope>NUCLEOTIDE SEQUENCE</scope>
    <source>
        <strain evidence="1">HR1</strain>
    </source>
</reference>
<dbReference type="Proteomes" id="UP000615446">
    <property type="component" value="Unassembled WGS sequence"/>
</dbReference>
<sequence>MEFLTYIIKKLIILKVQTKPKCHSKILDVKILYISQRSGASWNVTKLRRFTISGRRFQRSTVFFRSDNIFTF</sequence>
<proteinExistence type="predicted"/>
<dbReference type="AlphaFoldDB" id="A0A8H3L9H8"/>
<name>A0A8H3L9H8_9GLOM</name>
<comment type="caution">
    <text evidence="1">The sequence shown here is derived from an EMBL/GenBank/DDBJ whole genome shotgun (WGS) entry which is preliminary data.</text>
</comment>